<proteinExistence type="predicted"/>
<organism evidence="1 2">
    <name type="scientific">Leptospira ognonensis</name>
    <dbReference type="NCBI Taxonomy" id="2484945"/>
    <lineage>
        <taxon>Bacteria</taxon>
        <taxon>Pseudomonadati</taxon>
        <taxon>Spirochaetota</taxon>
        <taxon>Spirochaetia</taxon>
        <taxon>Leptospirales</taxon>
        <taxon>Leptospiraceae</taxon>
        <taxon>Leptospira</taxon>
    </lineage>
</organism>
<dbReference type="EMBL" id="RQGD01000049">
    <property type="protein sequence ID" value="TGL55699.1"/>
    <property type="molecule type" value="Genomic_DNA"/>
</dbReference>
<dbReference type="AlphaFoldDB" id="A0A4R9JUX1"/>
<reference evidence="1" key="1">
    <citation type="journal article" date="2019" name="PLoS Negl. Trop. Dis.">
        <title>Revisiting the worldwide diversity of Leptospira species in the environment.</title>
        <authorList>
            <person name="Vincent A.T."/>
            <person name="Schiettekatte O."/>
            <person name="Bourhy P."/>
            <person name="Veyrier F.J."/>
            <person name="Picardeau M."/>
        </authorList>
    </citation>
    <scope>NUCLEOTIDE SEQUENCE [LARGE SCALE GENOMIC DNA]</scope>
    <source>
        <strain evidence="1">201702476</strain>
    </source>
</reference>
<dbReference type="Proteomes" id="UP000297693">
    <property type="component" value="Unassembled WGS sequence"/>
</dbReference>
<sequence>MTWDIFLIDFYCRILSQKEEKEEFLFASEDKALKFLLKTIIQVNIAQDLEIIKPIFSSKDQELLELTIKINKNFKDIANDQERKITSSSDFEIERRKQTIHLEKKIYN</sequence>
<accession>A0A4R9JUX1</accession>
<evidence type="ECO:0000313" key="1">
    <source>
        <dbReference type="EMBL" id="TGL55699.1"/>
    </source>
</evidence>
<keyword evidence="2" id="KW-1185">Reference proteome</keyword>
<comment type="caution">
    <text evidence="1">The sequence shown here is derived from an EMBL/GenBank/DDBJ whole genome shotgun (WGS) entry which is preliminary data.</text>
</comment>
<dbReference type="RefSeq" id="WP_135625545.1">
    <property type="nucleotide sequence ID" value="NZ_RQGD01000049.1"/>
</dbReference>
<evidence type="ECO:0000313" key="2">
    <source>
        <dbReference type="Proteomes" id="UP000297693"/>
    </source>
</evidence>
<name>A0A4R9JUX1_9LEPT</name>
<gene>
    <name evidence="1" type="ORF">EHQ58_18430</name>
</gene>
<protein>
    <submittedName>
        <fullName evidence="1">Uncharacterized protein</fullName>
    </submittedName>
</protein>